<evidence type="ECO:0000313" key="5">
    <source>
        <dbReference type="Proteomes" id="UP001219355"/>
    </source>
</evidence>
<feature type="signal peptide" evidence="2">
    <location>
        <begin position="1"/>
        <end position="16"/>
    </location>
</feature>
<name>A0AAF0DD51_9EURO</name>
<dbReference type="PANTHER" id="PTHR43662">
    <property type="match status" value="1"/>
</dbReference>
<feature type="compositionally biased region" description="Basic residues" evidence="1">
    <location>
        <begin position="451"/>
        <end position="460"/>
    </location>
</feature>
<keyword evidence="5" id="KW-1185">Reference proteome</keyword>
<feature type="chain" id="PRO_5042209329" description="DUF1996 domain-containing protein" evidence="2">
    <location>
        <begin position="17"/>
        <end position="475"/>
    </location>
</feature>
<protein>
    <recommendedName>
        <fullName evidence="3">DUF1996 domain-containing protein</fullName>
    </recommendedName>
</protein>
<dbReference type="AlphaFoldDB" id="A0AAF0DD51"/>
<dbReference type="Proteomes" id="UP001219355">
    <property type="component" value="Chromosome 1"/>
</dbReference>
<reference evidence="4" key="1">
    <citation type="submission" date="2023-03" db="EMBL/GenBank/DDBJ databases">
        <title>Emydomyces testavorans Genome Sequence.</title>
        <authorList>
            <person name="Hoyer L."/>
        </authorList>
    </citation>
    <scope>NUCLEOTIDE SEQUENCE</scope>
    <source>
        <strain evidence="4">16-2883</strain>
    </source>
</reference>
<dbReference type="Pfam" id="PF09362">
    <property type="entry name" value="DUF1996"/>
    <property type="match status" value="1"/>
</dbReference>
<dbReference type="PANTHER" id="PTHR43662:SF7">
    <property type="entry name" value="DUF1996 DOMAIN-CONTAINING PROTEIN"/>
    <property type="match status" value="1"/>
</dbReference>
<feature type="region of interest" description="Disordered" evidence="1">
    <location>
        <begin position="441"/>
        <end position="460"/>
    </location>
</feature>
<sequence length="475" mass="52261">MRFNAVALAGVITTMAAPSMAFWRLPCRGVLGVARIDPIMDPGKPSVHVHSIHGGGNFDMDVTRDELLASSCTSCAVVQDKSAYWTPSLYFVGPRGEAKLVNQVGGMLVYYLPRGDNVQAFPKGLRMIAGDTYQRNFTLPVPDPPKSIWTKSDKTQFALGQKALGFNCLNYNTSPEPSLLRHTFPSRILLDSQCKDGLRMELVFPSCWNGKDLDSPDHRSHVAYPDLVDVGSCPEGFEKRIVTLMYETIWDTYAFKGKEGEFVISNGDPTGCGYHGDFIEAWEGDVLERAIQECKNLSGKIEDCPVFKLQAEKDQKSCKFVTPFSLEDEACDYAADGLPGKVPIMRGPGYAKIPIPDSSVDKANPSPPVTDPKLKVPQINSPAPSQPTLTTKPQPIATPPPEAKDVVTNKAAENEKPYTTLYSTNGATVYEIAVVQKTSTKTVDPTMPTSHAKRHEHAHRMKKGLLRHRHARGHF</sequence>
<feature type="domain" description="DUF1996" evidence="3">
    <location>
        <begin position="37"/>
        <end position="282"/>
    </location>
</feature>
<feature type="compositionally biased region" description="Polar residues" evidence="1">
    <location>
        <begin position="378"/>
        <end position="393"/>
    </location>
</feature>
<feature type="region of interest" description="Disordered" evidence="1">
    <location>
        <begin position="355"/>
        <end position="403"/>
    </location>
</feature>
<evidence type="ECO:0000259" key="3">
    <source>
        <dbReference type="Pfam" id="PF09362"/>
    </source>
</evidence>
<dbReference type="EMBL" id="CP120627">
    <property type="protein sequence ID" value="WEW56175.1"/>
    <property type="molecule type" value="Genomic_DNA"/>
</dbReference>
<evidence type="ECO:0000256" key="1">
    <source>
        <dbReference type="SAM" id="MobiDB-lite"/>
    </source>
</evidence>
<evidence type="ECO:0000313" key="4">
    <source>
        <dbReference type="EMBL" id="WEW56175.1"/>
    </source>
</evidence>
<accession>A0AAF0DD51</accession>
<gene>
    <name evidence="4" type="ORF">PRK78_001612</name>
</gene>
<proteinExistence type="predicted"/>
<evidence type="ECO:0000256" key="2">
    <source>
        <dbReference type="SAM" id="SignalP"/>
    </source>
</evidence>
<keyword evidence="2" id="KW-0732">Signal</keyword>
<organism evidence="4 5">
    <name type="scientific">Emydomyces testavorans</name>
    <dbReference type="NCBI Taxonomy" id="2070801"/>
    <lineage>
        <taxon>Eukaryota</taxon>
        <taxon>Fungi</taxon>
        <taxon>Dikarya</taxon>
        <taxon>Ascomycota</taxon>
        <taxon>Pezizomycotina</taxon>
        <taxon>Eurotiomycetes</taxon>
        <taxon>Eurotiomycetidae</taxon>
        <taxon>Onygenales</taxon>
        <taxon>Nannizziopsiaceae</taxon>
        <taxon>Emydomyces</taxon>
    </lineage>
</organism>
<dbReference type="InterPro" id="IPR018535">
    <property type="entry name" value="DUF1996"/>
</dbReference>